<organism evidence="1 2">
    <name type="scientific">Desulfopila aestuarii DSM 18488</name>
    <dbReference type="NCBI Taxonomy" id="1121416"/>
    <lineage>
        <taxon>Bacteria</taxon>
        <taxon>Pseudomonadati</taxon>
        <taxon>Thermodesulfobacteriota</taxon>
        <taxon>Desulfobulbia</taxon>
        <taxon>Desulfobulbales</taxon>
        <taxon>Desulfocapsaceae</taxon>
        <taxon>Desulfopila</taxon>
    </lineage>
</organism>
<evidence type="ECO:0000313" key="1">
    <source>
        <dbReference type="EMBL" id="SHO51440.1"/>
    </source>
</evidence>
<dbReference type="Gene3D" id="3.10.520.10">
    <property type="entry name" value="ApbE-like domains"/>
    <property type="match status" value="1"/>
</dbReference>
<gene>
    <name evidence="1" type="ORF">SAMN02745220_04008</name>
</gene>
<dbReference type="AlphaFoldDB" id="A0A1M7YFP1"/>
<protein>
    <submittedName>
        <fullName evidence="1">Uncharacterized protein</fullName>
    </submittedName>
</protein>
<dbReference type="Proteomes" id="UP000184603">
    <property type="component" value="Unassembled WGS sequence"/>
</dbReference>
<dbReference type="EMBL" id="FRFE01000025">
    <property type="protein sequence ID" value="SHO51440.1"/>
    <property type="molecule type" value="Genomic_DNA"/>
</dbReference>
<keyword evidence="2" id="KW-1185">Reference proteome</keyword>
<proteinExistence type="predicted"/>
<accession>A0A1M7YFP1</accession>
<dbReference type="SUPFAM" id="SSF143631">
    <property type="entry name" value="ApbE-like"/>
    <property type="match status" value="1"/>
</dbReference>
<dbReference type="PIRSF" id="PIRSF006421">
    <property type="entry name" value="UCP006421"/>
    <property type="match status" value="1"/>
</dbReference>
<dbReference type="STRING" id="1121416.SAMN02745220_04008"/>
<dbReference type="InterPro" id="IPR003374">
    <property type="entry name" value="ApbE-like_sf"/>
</dbReference>
<sequence length="254" mass="26886">MGIRPRKPESYVTRDYRHVVSGDGLVATRVCVDETDLHIFADRDVEKVAQELVVRYRLQLETHIAKNPLFLSSLEPLPLIHVAPPIIREMLQAGIDAGVGPMAAVAGAVARYVGMGLVAEGAREIIVENGGDIFLHRHKDCTVSIFAGQSPLSYNVGIRLGSDKMPCGVCTSSGTIGHSLSFGDADSVTVVADSTSVADAVATRLGNEVGRGRGGKEGVSRALECAGRFPAIRGVVVICNEIMGAVGDIELVKL</sequence>
<reference evidence="1 2" key="1">
    <citation type="submission" date="2016-12" db="EMBL/GenBank/DDBJ databases">
        <authorList>
            <person name="Song W.-J."/>
            <person name="Kurnit D.M."/>
        </authorList>
    </citation>
    <scope>NUCLEOTIDE SEQUENCE [LARGE SCALE GENOMIC DNA]</scope>
    <source>
        <strain evidence="1 2">DSM 18488</strain>
    </source>
</reference>
<dbReference type="RefSeq" id="WP_084554244.1">
    <property type="nucleotide sequence ID" value="NZ_FRFE01000025.1"/>
</dbReference>
<name>A0A1M7YFP1_9BACT</name>
<evidence type="ECO:0000313" key="2">
    <source>
        <dbReference type="Proteomes" id="UP000184603"/>
    </source>
</evidence>
<dbReference type="InterPro" id="IPR007183">
    <property type="entry name" value="UPF0280"/>
</dbReference>